<comment type="subcellular location">
    <subcellularLocation>
        <location evidence="6">Plastid</location>
        <location evidence="6">Chloroplast</location>
    </subcellularLocation>
</comment>
<dbReference type="GO" id="GO:0005524">
    <property type="term" value="F:ATP binding"/>
    <property type="evidence" value="ECO:0007669"/>
    <property type="project" value="UniProtKB-UniRule"/>
</dbReference>
<feature type="domain" description="tRNA(Ile)-lysidine/2-thiocytidine synthase N-terminal" evidence="8">
    <location>
        <begin position="31"/>
        <end position="158"/>
    </location>
</feature>
<evidence type="ECO:0000256" key="5">
    <source>
        <dbReference type="ARBA" id="ARBA00048539"/>
    </source>
</evidence>
<dbReference type="GeneID" id="22159256"/>
<evidence type="ECO:0000256" key="7">
    <source>
        <dbReference type="SAM" id="Phobius"/>
    </source>
</evidence>
<comment type="similarity">
    <text evidence="6">Belongs to the tRNA(Ile)-lysidine synthase family.</text>
</comment>
<dbReference type="HAMAP" id="MF_01161">
    <property type="entry name" value="tRNA_Ile_lys_synt"/>
    <property type="match status" value="1"/>
</dbReference>
<dbReference type="SUPFAM" id="SSF82829">
    <property type="entry name" value="MesJ substrate recognition domain-like"/>
    <property type="match status" value="1"/>
</dbReference>
<keyword evidence="7" id="KW-1133">Transmembrane helix</keyword>
<evidence type="ECO:0000256" key="3">
    <source>
        <dbReference type="ARBA" id="ARBA00022741"/>
    </source>
</evidence>
<reference evidence="9" key="1">
    <citation type="journal article" date="2014" name="BMC Evol. Biol.">
        <title>Chloroplast phylogenomic analysis resolves deep-level relationships within the green algal class Trebouxiophyceae.</title>
        <authorList>
            <person name="Lemieux C."/>
            <person name="Otis C."/>
            <person name="Turmel M."/>
        </authorList>
    </citation>
    <scope>NUCLEOTIDE SEQUENCE</scope>
</reference>
<dbReference type="EC" id="6.3.4.19" evidence="6"/>
<dbReference type="GO" id="GO:0006400">
    <property type="term" value="P:tRNA modification"/>
    <property type="evidence" value="ECO:0007669"/>
    <property type="project" value="UniProtKB-UniRule"/>
</dbReference>
<keyword evidence="7" id="KW-0812">Transmembrane</keyword>
<dbReference type="EMBL" id="KM462869">
    <property type="protein sequence ID" value="AIT94042.1"/>
    <property type="molecule type" value="Genomic_DNA"/>
</dbReference>
<evidence type="ECO:0000256" key="1">
    <source>
        <dbReference type="ARBA" id="ARBA00022598"/>
    </source>
</evidence>
<organism evidence="9">
    <name type="scientific">Parietochloris pseudoalveolaris</name>
    <dbReference type="NCBI Taxonomy" id="3102"/>
    <lineage>
        <taxon>Eukaryota</taxon>
        <taxon>Viridiplantae</taxon>
        <taxon>Chlorophyta</taxon>
        <taxon>core chlorophytes</taxon>
        <taxon>Trebouxiophyceae</taxon>
        <taxon>Trebouxiales</taxon>
        <taxon>Trebouxiaceae</taxon>
        <taxon>Parietochloris</taxon>
    </lineage>
</organism>
<dbReference type="RefSeq" id="YP_009105415.1">
    <property type="nucleotide sequence ID" value="NC_025532.1"/>
</dbReference>
<evidence type="ECO:0000256" key="2">
    <source>
        <dbReference type="ARBA" id="ARBA00022694"/>
    </source>
</evidence>
<dbReference type="NCBIfam" id="TIGR02432">
    <property type="entry name" value="lysidine_TilS_N"/>
    <property type="match status" value="1"/>
</dbReference>
<geneLocation type="chloroplast" evidence="9"/>
<dbReference type="Gene3D" id="1.20.59.20">
    <property type="match status" value="1"/>
</dbReference>
<protein>
    <recommendedName>
        <fullName evidence="6">tRNA(Ile)-lysidine synthase, chloroplastic</fullName>
        <ecNumber evidence="6">6.3.4.19</ecNumber>
    </recommendedName>
    <alternativeName>
        <fullName evidence="6">tRNA(Ile)-2-lysyl-cytidine synthase</fullName>
    </alternativeName>
    <alternativeName>
        <fullName evidence="6">tRNA(Ile)-lysidine synthetase</fullName>
    </alternativeName>
</protein>
<feature type="transmembrane region" description="Helical" evidence="7">
    <location>
        <begin position="208"/>
        <end position="228"/>
    </location>
</feature>
<evidence type="ECO:0000256" key="6">
    <source>
        <dbReference type="HAMAP-Rule" id="MF_01161"/>
    </source>
</evidence>
<accession>A0A097KLI4</accession>
<keyword evidence="2 6" id="KW-0819">tRNA processing</keyword>
<keyword evidence="1 6" id="KW-0436">Ligase</keyword>
<dbReference type="AlphaFoldDB" id="A0A097KLI4"/>
<comment type="function">
    <text evidence="6">Ligates lysine onto the cytidine present at position 34 of the AUA codon-specific tRNA(Ile) that contains the anticodon CAU, in an ATP-dependent manner. Cytidine is converted to lysidine, thus changing the amino acid specificity of the tRNA from methionine to isoleucine.</text>
</comment>
<feature type="binding site" evidence="6">
    <location>
        <begin position="36"/>
        <end position="41"/>
    </location>
    <ligand>
        <name>ATP</name>
        <dbReference type="ChEBI" id="CHEBI:30616"/>
    </ligand>
</feature>
<dbReference type="PANTHER" id="PTHR43033:SF1">
    <property type="entry name" value="TRNA(ILE)-LYSIDINE SYNTHASE-RELATED"/>
    <property type="match status" value="1"/>
</dbReference>
<dbReference type="InterPro" id="IPR012094">
    <property type="entry name" value="tRNA_Ile_lys_synt"/>
</dbReference>
<keyword evidence="9" id="KW-0150">Chloroplast</keyword>
<dbReference type="PANTHER" id="PTHR43033">
    <property type="entry name" value="TRNA(ILE)-LYSIDINE SYNTHASE-RELATED"/>
    <property type="match status" value="1"/>
</dbReference>
<evidence type="ECO:0000256" key="4">
    <source>
        <dbReference type="ARBA" id="ARBA00022840"/>
    </source>
</evidence>
<keyword evidence="7" id="KW-0472">Membrane</keyword>
<keyword evidence="9" id="KW-0934">Plastid</keyword>
<dbReference type="CDD" id="cd01992">
    <property type="entry name" value="TilS_N"/>
    <property type="match status" value="1"/>
</dbReference>
<name>A0A097KLI4_9CHLO</name>
<dbReference type="InterPro" id="IPR012795">
    <property type="entry name" value="tRNA_Ile_lys_synt_N"/>
</dbReference>
<comment type="domain">
    <text evidence="6">The N-terminal region contains the highly conserved SGGXDS motif, predicted to be a P-loop motif involved in ATP binding.</text>
</comment>
<proteinExistence type="inferred from homology"/>
<sequence length="930" mass="112258">MKKKSKKNIDLINQIAGKLNEKKLLQTNQNVLVSVSGGQDSSCLIILFLQLKKQWNLNVGLLWCNHLWQIDAFFITKHIFNICFLLNLPIYFNITIEKIFTEQTARNWRYEKFHRHYKFYSYDVILTGHTASDQIETLLFHLLRGSSPKGLCALNWIKYKIINEQYFFSKLINFESQIKTFKIKKVNYLHFFNFSLNKANDQIIKKPILNSLIQPIFMLNTIMFLFVHDWELQKKNYKQNYKNNFLNKQIYLSLIYCFLFSYKTNFLKIRFIKQSTVILYFPSLCNFELKNIVFYKLKKNFLISFHSPLTVQPAKARCLSLKKHTIQLNQQKIYLDKIQTNYKKLNFDSHPSNIYNFIIAINFRNQLIQQFQYSDVKKIFLCQYLWNINSKYEKTVFYFKSLKLKKNTFQQLKKKVKWPEKKIISKNSRLTKKNSHKIIKKFFSILLNSTNHCEHSLKAKKENKKKIIFYNIKKNKHQNKFINFHNYKNLKIICDFQKNSQYLNIFTIFSNFHIKNIFSQQLIFYSTLISDNGPRITNTLTNLYYKNSFPFKLTRIQNENFKNFYPYPSDRREDKGNNKNQNLDQASFYKKQIHLKKLLKNTITSKSILFYSVTQPNSLISINNKIIQIFNFKRLTQYIDFYVIELKPKLKKKFLSRLLLSSAKQEWVIPTPKSQIFRLKYRLKIVRPLVFFNRFDLKKLSQFWDLPIYPDQTNQKLKYSRNQIRKQLLPTLRLLFNPQVDYLLNQFIEILNEEQNYFEFLTIRLKNQLEKKQQNKLKINFLMLRKLPLSIQRKLLEKVLKLNFNKKITFFHIEMLLTYLENNREKKINYLPLKSYFFLPPSKKKQVKINFNKNTHYLLFQNFLSIKQINNFIPPSKSKVQLFRPPLKKLDFDPPISFFVPKIGTILIYSNKIVIFYPYPSDRREDKGHH</sequence>
<evidence type="ECO:0000313" key="9">
    <source>
        <dbReference type="EMBL" id="AIT94042.1"/>
    </source>
</evidence>
<dbReference type="InterPro" id="IPR014729">
    <property type="entry name" value="Rossmann-like_a/b/a_fold"/>
</dbReference>
<dbReference type="GO" id="GO:0032267">
    <property type="term" value="F:tRNA(Ile)-lysidine synthase activity"/>
    <property type="evidence" value="ECO:0007669"/>
    <property type="project" value="UniProtKB-EC"/>
</dbReference>
<keyword evidence="3 6" id="KW-0547">Nucleotide-binding</keyword>
<dbReference type="SUPFAM" id="SSF52402">
    <property type="entry name" value="Adenine nucleotide alpha hydrolases-like"/>
    <property type="match status" value="2"/>
</dbReference>
<dbReference type="GO" id="GO:0009507">
    <property type="term" value="C:chloroplast"/>
    <property type="evidence" value="ECO:0007669"/>
    <property type="project" value="UniProtKB-SubCell"/>
</dbReference>
<comment type="catalytic activity">
    <reaction evidence="5 6">
        <text>cytidine(34) in tRNA(Ile2) + L-lysine + ATP = lysidine(34) in tRNA(Ile2) + AMP + diphosphate + H(+)</text>
        <dbReference type="Rhea" id="RHEA:43744"/>
        <dbReference type="Rhea" id="RHEA-COMP:10625"/>
        <dbReference type="Rhea" id="RHEA-COMP:10670"/>
        <dbReference type="ChEBI" id="CHEBI:15378"/>
        <dbReference type="ChEBI" id="CHEBI:30616"/>
        <dbReference type="ChEBI" id="CHEBI:32551"/>
        <dbReference type="ChEBI" id="CHEBI:33019"/>
        <dbReference type="ChEBI" id="CHEBI:82748"/>
        <dbReference type="ChEBI" id="CHEBI:83665"/>
        <dbReference type="ChEBI" id="CHEBI:456215"/>
        <dbReference type="EC" id="6.3.4.19"/>
    </reaction>
</comment>
<feature type="transmembrane region" description="Helical" evidence="7">
    <location>
        <begin position="248"/>
        <end position="266"/>
    </location>
</feature>
<feature type="domain" description="tRNA(Ile)-lysidine/2-thiocytidine synthase N-terminal" evidence="8">
    <location>
        <begin position="681"/>
        <end position="727"/>
    </location>
</feature>
<dbReference type="InterPro" id="IPR011063">
    <property type="entry name" value="TilS/TtcA_N"/>
</dbReference>
<dbReference type="Gene3D" id="3.40.50.620">
    <property type="entry name" value="HUPs"/>
    <property type="match status" value="2"/>
</dbReference>
<gene>
    <name evidence="9" type="primary">ycf62</name>
    <name evidence="6" type="synonym">tilS</name>
</gene>
<dbReference type="Pfam" id="PF01171">
    <property type="entry name" value="ATP_bind_3"/>
    <property type="match status" value="2"/>
</dbReference>
<evidence type="ECO:0000259" key="8">
    <source>
        <dbReference type="Pfam" id="PF01171"/>
    </source>
</evidence>
<keyword evidence="4 6" id="KW-0067">ATP-binding</keyword>